<dbReference type="RefSeq" id="WP_068988750.1">
    <property type="nucleotide sequence ID" value="NZ_CP012418.1"/>
</dbReference>
<feature type="signal peptide" evidence="2">
    <location>
        <begin position="1"/>
        <end position="20"/>
    </location>
</feature>
<feature type="region of interest" description="Disordered" evidence="1">
    <location>
        <begin position="60"/>
        <end position="79"/>
    </location>
</feature>
<dbReference type="OrthoDB" id="6366673at2"/>
<evidence type="ECO:0000256" key="2">
    <source>
        <dbReference type="SAM" id="SignalP"/>
    </source>
</evidence>
<reference evidence="5" key="1">
    <citation type="submission" date="2015-08" db="EMBL/GenBank/DDBJ databases">
        <authorList>
            <person name="Kim K.M."/>
        </authorList>
    </citation>
    <scope>NUCLEOTIDE SEQUENCE [LARGE SCALE GENOMIC DNA]</scope>
    <source>
        <strain evidence="5">KCTC 23892</strain>
    </source>
</reference>
<dbReference type="Pfam" id="PF13511">
    <property type="entry name" value="DUF4124"/>
    <property type="match status" value="1"/>
</dbReference>
<feature type="compositionally biased region" description="Basic and acidic residues" evidence="1">
    <location>
        <begin position="61"/>
        <end position="72"/>
    </location>
</feature>
<evidence type="ECO:0000313" key="4">
    <source>
        <dbReference type="EMBL" id="AOE49049.1"/>
    </source>
</evidence>
<keyword evidence="2" id="KW-0732">Signal</keyword>
<evidence type="ECO:0000256" key="1">
    <source>
        <dbReference type="SAM" id="MobiDB-lite"/>
    </source>
</evidence>
<proteinExistence type="predicted"/>
<organism evidence="4 5">
    <name type="scientific">Kangiella sediminilitoris</name>
    <dbReference type="NCBI Taxonomy" id="1144748"/>
    <lineage>
        <taxon>Bacteria</taxon>
        <taxon>Pseudomonadati</taxon>
        <taxon>Pseudomonadota</taxon>
        <taxon>Gammaproteobacteria</taxon>
        <taxon>Kangiellales</taxon>
        <taxon>Kangiellaceae</taxon>
        <taxon>Kangiella</taxon>
    </lineage>
</organism>
<dbReference type="EMBL" id="CP012418">
    <property type="protein sequence ID" value="AOE49049.1"/>
    <property type="molecule type" value="Genomic_DNA"/>
</dbReference>
<dbReference type="PATRIC" id="fig|1144748.3.peg.328"/>
<evidence type="ECO:0000313" key="5">
    <source>
        <dbReference type="Proteomes" id="UP000094147"/>
    </source>
</evidence>
<protein>
    <recommendedName>
        <fullName evidence="3">DUF4124 domain-containing protein</fullName>
    </recommendedName>
</protein>
<dbReference type="Proteomes" id="UP000094147">
    <property type="component" value="Chromosome"/>
</dbReference>
<dbReference type="AlphaFoldDB" id="A0A1B3B8B8"/>
<dbReference type="STRING" id="1144748.KS2013_323"/>
<feature type="chain" id="PRO_5008543989" description="DUF4124 domain-containing protein" evidence="2">
    <location>
        <begin position="21"/>
        <end position="179"/>
    </location>
</feature>
<evidence type="ECO:0000259" key="3">
    <source>
        <dbReference type="Pfam" id="PF13511"/>
    </source>
</evidence>
<feature type="domain" description="DUF4124" evidence="3">
    <location>
        <begin position="12"/>
        <end position="67"/>
    </location>
</feature>
<name>A0A1B3B8B8_9GAMM</name>
<sequence length="179" mass="19729" precursor="true">MKYLDYLPAIFLMLAPAAYAADEVVLYKKVDKDGKVTFTDKPIPGSQEVKINTGINVVETPKVKPQEKKQPEEPAPEEPVYSVFSIDSPKQGDEVINADGNVTLIIGITPRLKPEHQLQLRLNGKNHGSPQNSPYFNVRQLDAGRHKAEVVVIDKESGQQLQTTSAVSFSFTKPSTGNQ</sequence>
<accession>A0A1B3B8B8</accession>
<dbReference type="KEGG" id="ksd:KS2013_323"/>
<gene>
    <name evidence="4" type="ORF">KS2013_323</name>
</gene>
<dbReference type="InterPro" id="IPR025392">
    <property type="entry name" value="DUF4124"/>
</dbReference>
<keyword evidence="5" id="KW-1185">Reference proteome</keyword>